<keyword evidence="4" id="KW-0436">Ligase</keyword>
<dbReference type="SUPFAM" id="SSF75304">
    <property type="entry name" value="Amidase signature (AS) enzymes"/>
    <property type="match status" value="1"/>
</dbReference>
<dbReference type="InterPro" id="IPR023631">
    <property type="entry name" value="Amidase_dom"/>
</dbReference>
<dbReference type="STRING" id="1001240.GY21_13160"/>
<dbReference type="Pfam" id="PF01425">
    <property type="entry name" value="Amidase"/>
    <property type="match status" value="1"/>
</dbReference>
<dbReference type="GO" id="GO:0050567">
    <property type="term" value="F:glutaminyl-tRNA synthase (glutamine-hydrolyzing) activity"/>
    <property type="evidence" value="ECO:0007669"/>
    <property type="project" value="UniProtKB-EC"/>
</dbReference>
<dbReference type="AlphaFoldDB" id="A0A099J5M2"/>
<dbReference type="PANTHER" id="PTHR11895">
    <property type="entry name" value="TRANSAMIDASE"/>
    <property type="match status" value="1"/>
</dbReference>
<dbReference type="PANTHER" id="PTHR11895:SF7">
    <property type="entry name" value="GLUTAMYL-TRNA(GLN) AMIDOTRANSFERASE SUBUNIT A, MITOCHONDRIAL"/>
    <property type="match status" value="1"/>
</dbReference>
<dbReference type="EC" id="6.3.5.6" evidence="4"/>
<dbReference type="GO" id="GO:0016740">
    <property type="term" value="F:transferase activity"/>
    <property type="evidence" value="ECO:0007669"/>
    <property type="project" value="UniProtKB-KW"/>
</dbReference>
<dbReference type="RefSeq" id="WP_035837204.1">
    <property type="nucleotide sequence ID" value="NZ_JACHBQ010000001.1"/>
</dbReference>
<evidence type="ECO:0000313" key="6">
    <source>
        <dbReference type="Proteomes" id="UP000561726"/>
    </source>
</evidence>
<evidence type="ECO:0000313" key="5">
    <source>
        <dbReference type="Proteomes" id="UP000029864"/>
    </source>
</evidence>
<dbReference type="InterPro" id="IPR036928">
    <property type="entry name" value="AS_sf"/>
</dbReference>
<accession>A0A099J5M2</accession>
<evidence type="ECO:0000256" key="1">
    <source>
        <dbReference type="ARBA" id="ARBA00009199"/>
    </source>
</evidence>
<feature type="domain" description="Amidase" evidence="2">
    <location>
        <begin position="26"/>
        <end position="446"/>
    </location>
</feature>
<organism evidence="3 5">
    <name type="scientific">Cryobacterium roopkundense</name>
    <dbReference type="NCBI Taxonomy" id="1001240"/>
    <lineage>
        <taxon>Bacteria</taxon>
        <taxon>Bacillati</taxon>
        <taxon>Actinomycetota</taxon>
        <taxon>Actinomycetes</taxon>
        <taxon>Micrococcales</taxon>
        <taxon>Microbacteriaceae</taxon>
        <taxon>Cryobacterium</taxon>
    </lineage>
</organism>
<dbReference type="eggNOG" id="COG0154">
    <property type="taxonomic scope" value="Bacteria"/>
</dbReference>
<dbReference type="EMBL" id="JPXF01000056">
    <property type="protein sequence ID" value="KGJ72758.1"/>
    <property type="molecule type" value="Genomic_DNA"/>
</dbReference>
<dbReference type="EMBL" id="JACHBQ010000001">
    <property type="protein sequence ID" value="MBB5643209.1"/>
    <property type="molecule type" value="Genomic_DNA"/>
</dbReference>
<dbReference type="Gene3D" id="3.90.1300.10">
    <property type="entry name" value="Amidase signature (AS) domain"/>
    <property type="match status" value="1"/>
</dbReference>
<dbReference type="Proteomes" id="UP000561726">
    <property type="component" value="Unassembled WGS sequence"/>
</dbReference>
<dbReference type="NCBIfam" id="NF004815">
    <property type="entry name" value="PRK06169.1"/>
    <property type="match status" value="1"/>
</dbReference>
<proteinExistence type="inferred from homology"/>
<dbReference type="OrthoDB" id="182039at2"/>
<name>A0A099J5M2_9MICO</name>
<dbReference type="Proteomes" id="UP000029864">
    <property type="component" value="Unassembled WGS sequence"/>
</dbReference>
<evidence type="ECO:0000313" key="3">
    <source>
        <dbReference type="EMBL" id="KGJ72758.1"/>
    </source>
</evidence>
<gene>
    <name evidence="4" type="ORF">BJ997_003757</name>
    <name evidence="3" type="ORF">GY21_13160</name>
</gene>
<evidence type="ECO:0000313" key="4">
    <source>
        <dbReference type="EMBL" id="MBB5643209.1"/>
    </source>
</evidence>
<dbReference type="EC" id="6.3.5.7" evidence="4"/>
<evidence type="ECO:0000259" key="2">
    <source>
        <dbReference type="Pfam" id="PF01425"/>
    </source>
</evidence>
<reference evidence="4 6" key="2">
    <citation type="submission" date="2020-08" db="EMBL/GenBank/DDBJ databases">
        <title>Sequencing the genomes of 1000 actinobacteria strains.</title>
        <authorList>
            <person name="Klenk H.-P."/>
        </authorList>
    </citation>
    <scope>NUCLEOTIDE SEQUENCE [LARGE SCALE GENOMIC DNA]</scope>
    <source>
        <strain evidence="4 6">DSM 21065</strain>
    </source>
</reference>
<dbReference type="PROSITE" id="PS00571">
    <property type="entry name" value="AMIDASES"/>
    <property type="match status" value="1"/>
</dbReference>
<comment type="caution">
    <text evidence="3">The sequence shown here is derived from an EMBL/GenBank/DDBJ whole genome shotgun (WGS) entry which is preliminary data.</text>
</comment>
<dbReference type="InterPro" id="IPR020556">
    <property type="entry name" value="Amidase_CS"/>
</dbReference>
<reference evidence="3 5" key="1">
    <citation type="submission" date="2014-08" db="EMBL/GenBank/DDBJ databases">
        <authorList>
            <person name="Sisinthy S."/>
        </authorList>
    </citation>
    <scope>NUCLEOTIDE SEQUENCE [LARGE SCALE GENOMIC DNA]</scope>
    <source>
        <strain evidence="3 5">RuG17</strain>
    </source>
</reference>
<dbReference type="InterPro" id="IPR000120">
    <property type="entry name" value="Amidase"/>
</dbReference>
<keyword evidence="4" id="KW-0808">Transferase</keyword>
<comment type="similarity">
    <text evidence="1">Belongs to the amidase family.</text>
</comment>
<keyword evidence="5" id="KW-1185">Reference proteome</keyword>
<dbReference type="GO" id="GO:0050566">
    <property type="term" value="F:asparaginyl-tRNA synthase (glutamine-hydrolyzing) activity"/>
    <property type="evidence" value="ECO:0007669"/>
    <property type="project" value="UniProtKB-EC"/>
</dbReference>
<protein>
    <submittedName>
        <fullName evidence="3">Amidase</fullName>
    </submittedName>
    <submittedName>
        <fullName evidence="4">Aspartyl-tRNA(Asn)/glutamyl-tRNA(Gln) amidotransferase subunit A</fullName>
        <ecNumber evidence="4">6.3.5.6</ecNumber>
        <ecNumber evidence="4">6.3.5.7</ecNumber>
    </submittedName>
</protein>
<sequence>MTDLADMTAIELLSAFRRKTVSPVEAAQAALERIERFDGIVNAFCLVDETETLRQARESETRWQAGTPQGTLDGVPTSIKDLLLTRGWPTMRGSRLISDEQDPTEDAPSVARLREAGAVLIGKTTTPEFGWKGVTDNPLIGNTGNPWDPTKTSGGSSGGSAAAVALGMGALSVGTDGGGSVRIPAAFSGIVGVKPTYGAVPLYPTSPFGTLAHIGPMTRTVDDAALMMDVLTGFDSRDWSALAQPTASFQTGLKSGIAGLRIGYSRDLGFADVDPDVAASVDAAVKVLADLGAIVEEVNPGFSDPIDAYHTLWFAGAGKVIQAFDPERWNELDPGLLEVARAGQGFSAMDFLAATQVRADLGLQMGAFHETYDLLVTPTLPMGAFDIGHEVPAGSGLTRWAEWTPFTYPFNLTQQPAATVPCGTTSTGLPIGLQIVGPRHADRLVLRAASAYSDAVPFGRPPLLNA</sequence>